<name>A0A5J4Z9I5_9ASTE</name>
<protein>
    <recommendedName>
        <fullName evidence="4">CCHC-type domain-containing protein</fullName>
    </recommendedName>
</protein>
<keyword evidence="3" id="KW-0472">Membrane</keyword>
<keyword evidence="3" id="KW-1133">Transmembrane helix</keyword>
<feature type="region of interest" description="Disordered" evidence="2">
    <location>
        <begin position="494"/>
        <end position="516"/>
    </location>
</feature>
<keyword evidence="1" id="KW-0863">Zinc-finger</keyword>
<evidence type="ECO:0000256" key="1">
    <source>
        <dbReference type="PROSITE-ProRule" id="PRU00047"/>
    </source>
</evidence>
<dbReference type="AlphaFoldDB" id="A0A5J4Z9I5"/>
<dbReference type="PROSITE" id="PS50158">
    <property type="entry name" value="ZF_CCHC"/>
    <property type="match status" value="1"/>
</dbReference>
<dbReference type="Proteomes" id="UP000325577">
    <property type="component" value="Linkage Group LG9"/>
</dbReference>
<organism evidence="5 6">
    <name type="scientific">Nyssa sinensis</name>
    <dbReference type="NCBI Taxonomy" id="561372"/>
    <lineage>
        <taxon>Eukaryota</taxon>
        <taxon>Viridiplantae</taxon>
        <taxon>Streptophyta</taxon>
        <taxon>Embryophyta</taxon>
        <taxon>Tracheophyta</taxon>
        <taxon>Spermatophyta</taxon>
        <taxon>Magnoliopsida</taxon>
        <taxon>eudicotyledons</taxon>
        <taxon>Gunneridae</taxon>
        <taxon>Pentapetalae</taxon>
        <taxon>asterids</taxon>
        <taxon>Cornales</taxon>
        <taxon>Nyssaceae</taxon>
        <taxon>Nyssa</taxon>
    </lineage>
</organism>
<feature type="transmembrane region" description="Helical" evidence="3">
    <location>
        <begin position="99"/>
        <end position="122"/>
    </location>
</feature>
<feature type="domain" description="CCHC-type" evidence="4">
    <location>
        <begin position="523"/>
        <end position="538"/>
    </location>
</feature>
<dbReference type="PANTHER" id="PTHR31325">
    <property type="entry name" value="OS01G0798800 PROTEIN-RELATED"/>
    <property type="match status" value="1"/>
</dbReference>
<gene>
    <name evidence="5" type="ORF">F0562_018976</name>
</gene>
<dbReference type="EMBL" id="CM018052">
    <property type="protein sequence ID" value="KAA8515413.1"/>
    <property type="molecule type" value="Genomic_DNA"/>
</dbReference>
<keyword evidence="1" id="KW-0862">Zinc</keyword>
<keyword evidence="6" id="KW-1185">Reference proteome</keyword>
<evidence type="ECO:0000313" key="5">
    <source>
        <dbReference type="EMBL" id="KAA8515413.1"/>
    </source>
</evidence>
<dbReference type="OrthoDB" id="2013098at2759"/>
<dbReference type="Pfam" id="PF14223">
    <property type="entry name" value="Retrotran_gag_2"/>
    <property type="match status" value="1"/>
</dbReference>
<evidence type="ECO:0000313" key="6">
    <source>
        <dbReference type="Proteomes" id="UP000325577"/>
    </source>
</evidence>
<feature type="compositionally biased region" description="Basic residues" evidence="2">
    <location>
        <begin position="504"/>
        <end position="513"/>
    </location>
</feature>
<dbReference type="GO" id="GO:0008270">
    <property type="term" value="F:zinc ion binding"/>
    <property type="evidence" value="ECO:0007669"/>
    <property type="project" value="UniProtKB-KW"/>
</dbReference>
<evidence type="ECO:0000256" key="2">
    <source>
        <dbReference type="SAM" id="MobiDB-lite"/>
    </source>
</evidence>
<keyword evidence="1" id="KW-0479">Metal-binding</keyword>
<dbReference type="InterPro" id="IPR007658">
    <property type="entry name" value="DUF594"/>
</dbReference>
<accession>A0A5J4Z9I5</accession>
<dbReference type="InterPro" id="IPR025315">
    <property type="entry name" value="DUF4220"/>
</dbReference>
<reference evidence="5 6" key="1">
    <citation type="submission" date="2019-09" db="EMBL/GenBank/DDBJ databases">
        <title>A chromosome-level genome assembly of the Chinese tupelo Nyssa sinensis.</title>
        <authorList>
            <person name="Yang X."/>
            <person name="Kang M."/>
            <person name="Yang Y."/>
            <person name="Xiong H."/>
            <person name="Wang M."/>
            <person name="Zhang Z."/>
            <person name="Wang Z."/>
            <person name="Wu H."/>
            <person name="Ma T."/>
            <person name="Liu J."/>
            <person name="Xi Z."/>
        </authorList>
    </citation>
    <scope>NUCLEOTIDE SEQUENCE [LARGE SCALE GENOMIC DNA]</scope>
    <source>
        <strain evidence="5">J267</strain>
        <tissue evidence="5">Leaf</tissue>
    </source>
</reference>
<keyword evidence="3" id="KW-0812">Transmembrane</keyword>
<dbReference type="InterPro" id="IPR054722">
    <property type="entry name" value="PolX-like_BBD"/>
</dbReference>
<evidence type="ECO:0000259" key="4">
    <source>
        <dbReference type="PROSITE" id="PS50158"/>
    </source>
</evidence>
<dbReference type="InterPro" id="IPR036875">
    <property type="entry name" value="Znf_CCHC_sf"/>
</dbReference>
<feature type="transmembrane region" description="Helical" evidence="3">
    <location>
        <begin position="69"/>
        <end position="87"/>
    </location>
</feature>
<dbReference type="Gene3D" id="4.10.60.10">
    <property type="entry name" value="Zinc finger, CCHC-type"/>
    <property type="match status" value="1"/>
</dbReference>
<dbReference type="SMART" id="SM00343">
    <property type="entry name" value="ZnF_C2HC"/>
    <property type="match status" value="1"/>
</dbReference>
<proteinExistence type="predicted"/>
<dbReference type="Pfam" id="PF04578">
    <property type="entry name" value="DUF594"/>
    <property type="match status" value="1"/>
</dbReference>
<dbReference type="GO" id="GO:0003676">
    <property type="term" value="F:nucleic acid binding"/>
    <property type="evidence" value="ECO:0007669"/>
    <property type="project" value="InterPro"/>
</dbReference>
<dbReference type="InterPro" id="IPR001878">
    <property type="entry name" value="Znf_CCHC"/>
</dbReference>
<evidence type="ECO:0000256" key="3">
    <source>
        <dbReference type="SAM" id="Phobius"/>
    </source>
</evidence>
<dbReference type="Pfam" id="PF22936">
    <property type="entry name" value="Pol_BBD"/>
    <property type="match status" value="1"/>
</dbReference>
<dbReference type="SUPFAM" id="SSF57756">
    <property type="entry name" value="Retrovirus zinc finger-like domains"/>
    <property type="match status" value="1"/>
</dbReference>
<sequence length="716" mass="83248">MKYALEFFQTYKGLIVDLIIFSFRERKHSRDFFLERTARDAFRVVEVELNFIYEVLYTKIVVVRGTVGYLLRFASFGLVVATFVLFCRQDQKQFLEVDVKITYTLLGVAIALDVIAFVRFIFSDWTAVALKKSSILGKVLFVNRKRWFEDSIEKCPSWIGLPIRILYDRWSESMSQYNLIYYSLNARSDWKEKLYGYVGIDDFLDGIIYVNSESFTPQLRDFIFRELKEKAKMGEDLEAAKQICSGRGDWTLQINGWRDLLPWIIDIDYDEILLLWHIATELCYCTDEDKAASEAKDPEGKADENKQFCKILSDYMLYLLMRQTEMMSAVAGDRSKSVLFEACRLANKLKEMTEENNGPIRKKDKWEIMSKVWVELLSYATTRCRANAHANGLSKGGELITLEGESVNEYFARTLTIANKMRIHGEEMEDVVVIKNILRSMTSKYNYVVCSIEESNDLDILSIDELQSSLLVHEQRMGRHTVDEQALKVTYDVQQGGRGGRNSFRGRGRGRGRNRPDTSTFECYNCHELGHFQWECPKKGKDSKGFYPETSEEMLLVAYVDIEEVDREELWFLDSECSNHMCGKKEMFTNLDDTFRKSVKLGNNSSLAVLGKGNVHMEVNRIMQVITRVFYVPDLKNNLLSIGQLQEKGLAFFIQNGKCMIYHPDRRLIWETTMATNRMFILLVRTQSQGQKRFNTIADDQPQLWHRRYRHLVGAV</sequence>
<dbReference type="Pfam" id="PF13968">
    <property type="entry name" value="DUF4220"/>
    <property type="match status" value="1"/>
</dbReference>